<dbReference type="EMBL" id="CAJOBC010005292">
    <property type="protein sequence ID" value="CAF3858580.1"/>
    <property type="molecule type" value="Genomic_DNA"/>
</dbReference>
<comment type="caution">
    <text evidence="8">The sequence shown here is derived from an EMBL/GenBank/DDBJ whole genome shotgun (WGS) entry which is preliminary data.</text>
</comment>
<evidence type="ECO:0000313" key="8">
    <source>
        <dbReference type="EMBL" id="CAF1093193.1"/>
    </source>
</evidence>
<evidence type="ECO:0000256" key="5">
    <source>
        <dbReference type="SAM" id="MobiDB-lite"/>
    </source>
</evidence>
<keyword evidence="10" id="KW-1185">Reference proteome</keyword>
<dbReference type="Pfam" id="PF00001">
    <property type="entry name" value="7tm_1"/>
    <property type="match status" value="1"/>
</dbReference>
<reference evidence="8" key="1">
    <citation type="submission" date="2021-02" db="EMBL/GenBank/DDBJ databases">
        <authorList>
            <person name="Nowell W R."/>
        </authorList>
    </citation>
    <scope>NUCLEOTIDE SEQUENCE</scope>
</reference>
<protein>
    <recommendedName>
        <fullName evidence="7">G-protein coupled receptors family 1 profile domain-containing protein</fullName>
    </recommendedName>
</protein>
<evidence type="ECO:0000313" key="10">
    <source>
        <dbReference type="Proteomes" id="UP000663829"/>
    </source>
</evidence>
<evidence type="ECO:0000256" key="1">
    <source>
        <dbReference type="ARBA" id="ARBA00004370"/>
    </source>
</evidence>
<dbReference type="InterPro" id="IPR000276">
    <property type="entry name" value="GPCR_Rhodpsn"/>
</dbReference>
<dbReference type="Gene3D" id="1.20.1070.10">
    <property type="entry name" value="Rhodopsin 7-helix transmembrane proteins"/>
    <property type="match status" value="1"/>
</dbReference>
<feature type="transmembrane region" description="Helical" evidence="6">
    <location>
        <begin position="59"/>
        <end position="78"/>
    </location>
</feature>
<dbReference type="AlphaFoldDB" id="A0A814NLZ8"/>
<name>A0A814NLZ8_9BILA</name>
<evidence type="ECO:0000256" key="6">
    <source>
        <dbReference type="SAM" id="Phobius"/>
    </source>
</evidence>
<gene>
    <name evidence="8" type="ORF">GPM918_LOCUS18368</name>
    <name evidence="9" type="ORF">SRO942_LOCUS18365</name>
</gene>
<evidence type="ECO:0000256" key="2">
    <source>
        <dbReference type="ARBA" id="ARBA00022692"/>
    </source>
</evidence>
<evidence type="ECO:0000256" key="4">
    <source>
        <dbReference type="ARBA" id="ARBA00023136"/>
    </source>
</evidence>
<feature type="transmembrane region" description="Helical" evidence="6">
    <location>
        <begin position="176"/>
        <end position="195"/>
    </location>
</feature>
<sequence length="611" mass="69150">MNSSTTATIDAITQILLYQNSSSSYSISSGLIAQRNAKCVQHRLYSSFYILVKGLVPTYLRFLIVPGILLNILCYTVLSRPRLSKKSTTVYYLSALAILDMLCICLKFFRAELNYQSAEKRHNISFLTSPFCKLLYVLLNTSVSVDMWIIVLMSIDKLIAVRYPLKSATLSTPKRACISCLVASSVLLCLNLYFVKTAGIKLINTLKYCTLLTESILIDVITASFLPIGIIISTNVCIAIVLHNATKKTLSWNETTRSSVVNDNSNCMLYKGKKKTIYSMNLFSKRKRSTHGSVELKQEQHHTPCPVRNSLQYEQTKRQSCRGTSHTTSDNMKRTSTQVTRMLLAVTSSLIIFNIPNTFFFILIKIYDPRLVLHDSRAQYPVLRNCSNITDKDLNIYKFGVYSSLLQNILSDLPHVVNFFIYCFAGKKFRIIFKNEMVLLFQKFRLLHKRNTAGYYISMAGLHTQQGVQRAASFTSINQNSCQLDQTSCAPPYTNTKLLSNHKSLQITRKQTKNHNNSQSERNLSDYNENGRNKRSTNRSETITNRNCFLLIPCLGTSSQSTSMMATNVLNPKPNFSTLVQTVDKPNTNDDTSILLCVDKNLATKNAHIQF</sequence>
<keyword evidence="3 6" id="KW-1133">Transmembrane helix</keyword>
<dbReference type="InterPro" id="IPR017452">
    <property type="entry name" value="GPCR_Rhodpsn_7TM"/>
</dbReference>
<evidence type="ECO:0000313" key="9">
    <source>
        <dbReference type="EMBL" id="CAF3858580.1"/>
    </source>
</evidence>
<feature type="transmembrane region" description="Helical" evidence="6">
    <location>
        <begin position="215"/>
        <end position="242"/>
    </location>
</feature>
<dbReference type="PANTHER" id="PTHR46641">
    <property type="entry name" value="FMRFAMIDE RECEPTOR-RELATED"/>
    <property type="match status" value="1"/>
</dbReference>
<accession>A0A814NLZ8</accession>
<dbReference type="OrthoDB" id="9990906at2759"/>
<evidence type="ECO:0000259" key="7">
    <source>
        <dbReference type="PROSITE" id="PS50262"/>
    </source>
</evidence>
<dbReference type="InterPro" id="IPR052954">
    <property type="entry name" value="GPCR-Ligand_Int"/>
</dbReference>
<dbReference type="PRINTS" id="PR00237">
    <property type="entry name" value="GPCRRHODOPSN"/>
</dbReference>
<feature type="transmembrane region" description="Helical" evidence="6">
    <location>
        <begin position="90"/>
        <end position="109"/>
    </location>
</feature>
<feature type="compositionally biased region" description="Polar residues" evidence="5">
    <location>
        <begin position="508"/>
        <end position="530"/>
    </location>
</feature>
<feature type="transmembrane region" description="Helical" evidence="6">
    <location>
        <begin position="342"/>
        <end position="364"/>
    </location>
</feature>
<dbReference type="Proteomes" id="UP000681722">
    <property type="component" value="Unassembled WGS sequence"/>
</dbReference>
<dbReference type="Proteomes" id="UP000663829">
    <property type="component" value="Unassembled WGS sequence"/>
</dbReference>
<feature type="region of interest" description="Disordered" evidence="5">
    <location>
        <begin position="508"/>
        <end position="540"/>
    </location>
</feature>
<dbReference type="PROSITE" id="PS50262">
    <property type="entry name" value="G_PROTEIN_RECEP_F1_2"/>
    <property type="match status" value="1"/>
</dbReference>
<dbReference type="GO" id="GO:0004930">
    <property type="term" value="F:G protein-coupled receptor activity"/>
    <property type="evidence" value="ECO:0007669"/>
    <property type="project" value="InterPro"/>
</dbReference>
<keyword evidence="4 6" id="KW-0472">Membrane</keyword>
<dbReference type="SUPFAM" id="SSF81321">
    <property type="entry name" value="Family A G protein-coupled receptor-like"/>
    <property type="match status" value="1"/>
</dbReference>
<evidence type="ECO:0000256" key="3">
    <source>
        <dbReference type="ARBA" id="ARBA00022989"/>
    </source>
</evidence>
<proteinExistence type="predicted"/>
<feature type="domain" description="G-protein coupled receptors family 1 profile" evidence="7">
    <location>
        <begin position="70"/>
        <end position="422"/>
    </location>
</feature>
<dbReference type="GO" id="GO:0016020">
    <property type="term" value="C:membrane"/>
    <property type="evidence" value="ECO:0007669"/>
    <property type="project" value="UniProtKB-SubCell"/>
</dbReference>
<comment type="subcellular location">
    <subcellularLocation>
        <location evidence="1">Membrane</location>
    </subcellularLocation>
</comment>
<keyword evidence="2 6" id="KW-0812">Transmembrane</keyword>
<dbReference type="EMBL" id="CAJNOQ010005292">
    <property type="protein sequence ID" value="CAF1093193.1"/>
    <property type="molecule type" value="Genomic_DNA"/>
</dbReference>
<feature type="transmembrane region" description="Helical" evidence="6">
    <location>
        <begin position="134"/>
        <end position="155"/>
    </location>
</feature>
<organism evidence="8 10">
    <name type="scientific">Didymodactylos carnosus</name>
    <dbReference type="NCBI Taxonomy" id="1234261"/>
    <lineage>
        <taxon>Eukaryota</taxon>
        <taxon>Metazoa</taxon>
        <taxon>Spiralia</taxon>
        <taxon>Gnathifera</taxon>
        <taxon>Rotifera</taxon>
        <taxon>Eurotatoria</taxon>
        <taxon>Bdelloidea</taxon>
        <taxon>Philodinida</taxon>
        <taxon>Philodinidae</taxon>
        <taxon>Didymodactylos</taxon>
    </lineage>
</organism>